<gene>
    <name evidence="2" type="ORF">NB700_002444</name>
</gene>
<dbReference type="Proteomes" id="UP001320843">
    <property type="component" value="Unassembled WGS sequence"/>
</dbReference>
<protein>
    <recommendedName>
        <fullName evidence="1">Type VII secretion system protein EssD-like domain-containing protein</fullName>
    </recommendedName>
</protein>
<accession>A0ABT3DWJ4</accession>
<evidence type="ECO:0000259" key="1">
    <source>
        <dbReference type="Pfam" id="PF13930"/>
    </source>
</evidence>
<organism evidence="2 3">
    <name type="scientific">Xanthomonas sacchari</name>
    <dbReference type="NCBI Taxonomy" id="56458"/>
    <lineage>
        <taxon>Bacteria</taxon>
        <taxon>Pseudomonadati</taxon>
        <taxon>Pseudomonadota</taxon>
        <taxon>Gammaproteobacteria</taxon>
        <taxon>Lysobacterales</taxon>
        <taxon>Lysobacteraceae</taxon>
        <taxon>Xanthomonas</taxon>
    </lineage>
</organism>
<evidence type="ECO:0000313" key="2">
    <source>
        <dbReference type="EMBL" id="MCW0399888.1"/>
    </source>
</evidence>
<dbReference type="InterPro" id="IPR025157">
    <property type="entry name" value="Hemagglutinin_rpt"/>
</dbReference>
<dbReference type="InterPro" id="IPR044927">
    <property type="entry name" value="Endonuclea_NS_2"/>
</dbReference>
<sequence length="1379" mass="142121">MQAGGNLIAAAGHDLNVTSVLGDSRTVTDQTRQGKTRVVTTTTTQDIDQQALTAGGNLVLSAGHDVNLTAAKLDAGNGLAVVAGNDLNSTTLTTVDSSSTLETRKRFKQTTSTRDETVHGTEFTAGGDIALQSGHDVNLTAAKAFTDKGALAVSAGNDVNLLAAQEQHDAVQDMQKKKKGFLSSKTTTTHDEWHDSTAVATTLSGDTVQIAAGHDLLSQGAQVAGTGNVVVAAGNDLTLETAQNTHSEEHEKKVKKTGLYSGGGFSVTLGASKQTNTLDTAEVSQSGSLVGSTDGSVTLTAGNAVAITGSDVLSKTGTAIVGKDVTIAAVENRVDTMQTSKQQSAGITLGLTGAVVQAAEAAYGATKRGSEVEDSRLQALYAAKAGYAVKDSIDAYQAADAQGAQMGGVSLRIGIGASSASSKTVTHEETTGCSRILSDGNVTIAATGGDLNVIGSKIDGQNVALAAADNLNLLSQQETNTEKSSNKNAGGEIGVSVGTTTGVYLTAYAGKGSAKGNSELHTESVVTAKDTLILASGNDTTIKGAQAIGDKVLAKVGGDLLIQSEQDTSDYKSKQQQAGVQLVYGYSTGGNASGYYSQQKIDSSYTSVKEQSGIQAGNGGFDVNVGGDTHLIGGAIASTADAERNRLTTNSLTVEDVQNKAEYKASSVGVSSDMASSATNAALGAALSLAGGQNGNTTSVTKSSVSAGSIEVRNGDDSAVAKLDRNATELQQSGLKQIFDERKVQDQMEMAKVAGEVGFRTVGAIGDALTSKYKDAALVADGAERQLKRDDLTPEQRALIQQNLDTAKATMAAYQEQNDLWKDGGTGKTLMHAAAGAVAASLGGGNAMQGALGAGAAELARPLTEGESKLVQNLVSALVGGVAGGETGAGVAVDGENFNRQLHPDELKKINANAATFAAMECGDACTPQQVEAARQRLIVQAMRQTDSRWNSILGMGGLVAQDGNAQSFLSSITQTKGNYTDFGADWAQYNDHSMFADALRGKPALDQVYGAVLRTATSQDDQRHLLQALNRTDAGWTDDYVHGVLNRDAWAIGTTFTGDVGFVADVTHKLATGDEKGALSAVAGAVVLSKVGELGGIVAGKAVTIIKEALNSTKGASDSVLPLVVKETATTGTAGEALTEVPLLKPEAPNPKSVVDVPRGNEIDTSGLAGFPEVPPGYSTLKSGGAAANETGGLPDGFRRVLNNEGDVVIQSSNGVIYKEVDVSAGQKGGWNKDLNKPEPNTIYNVDGNKVYRTNANGDVEYVEASLSLSNKDRNTSQQCKAGKCGLADDEGGHLVASIFDEPGEKLNLVPMNSNLNKGAWKAMENEWAGALREGKSVKIKIEPSYTGSGRPDKFNVTYQIGSEPPVVQTFRNSPKGI</sequence>
<dbReference type="Pfam" id="PF13332">
    <property type="entry name" value="Fil_haemagg_2"/>
    <property type="match status" value="3"/>
</dbReference>
<comment type="caution">
    <text evidence="2">The sequence shown here is derived from an EMBL/GenBank/DDBJ whole genome shotgun (WGS) entry which is preliminary data.</text>
</comment>
<name>A0ABT3DWJ4_9XANT</name>
<reference evidence="2 3" key="1">
    <citation type="submission" date="2022-06" db="EMBL/GenBank/DDBJ databases">
        <title>Dynamics of rice microbiomes reveals core vertical transmitted seed endophytes.</title>
        <authorList>
            <person name="Liao K."/>
            <person name="Zhang X."/>
        </authorList>
    </citation>
    <scope>NUCLEOTIDE SEQUENCE [LARGE SCALE GENOMIC DNA]</scope>
    <source>
        <strain evidence="2 3">YT10-10-1</strain>
    </source>
</reference>
<dbReference type="EMBL" id="JANFWR010000015">
    <property type="protein sequence ID" value="MCW0399888.1"/>
    <property type="molecule type" value="Genomic_DNA"/>
</dbReference>
<feature type="domain" description="Type VII secretion system protein EssD-like" evidence="1">
    <location>
        <begin position="1241"/>
        <end position="1363"/>
    </location>
</feature>
<evidence type="ECO:0000313" key="3">
    <source>
        <dbReference type="Proteomes" id="UP001320843"/>
    </source>
</evidence>
<keyword evidence="3" id="KW-1185">Reference proteome</keyword>
<dbReference type="Pfam" id="PF13930">
    <property type="entry name" value="Endonuclea_NS_2"/>
    <property type="match status" value="1"/>
</dbReference>
<proteinExistence type="predicted"/>